<accession>A0A6C0HYH5</accession>
<dbReference type="AlphaFoldDB" id="A0A6C0HYH5"/>
<organism evidence="1">
    <name type="scientific">viral metagenome</name>
    <dbReference type="NCBI Taxonomy" id="1070528"/>
    <lineage>
        <taxon>unclassified sequences</taxon>
        <taxon>metagenomes</taxon>
        <taxon>organismal metagenomes</taxon>
    </lineage>
</organism>
<evidence type="ECO:0000313" key="1">
    <source>
        <dbReference type="EMBL" id="QHT85562.1"/>
    </source>
</evidence>
<dbReference type="EMBL" id="MN740042">
    <property type="protein sequence ID" value="QHT85562.1"/>
    <property type="molecule type" value="Genomic_DNA"/>
</dbReference>
<sequence length="107" mass="13080">MWELVEKLEPGEKYKLVHFENYQFIFPWNREYHGRFTHMEYRQPYFNVTYCYDYVTEEEIPVQLNMAFNPCVKVYTMIKTGQASMERRSYEMVMQLLIHGMIAPAFL</sequence>
<proteinExistence type="predicted"/>
<name>A0A6C0HYH5_9ZZZZ</name>
<reference evidence="1" key="1">
    <citation type="journal article" date="2020" name="Nature">
        <title>Giant virus diversity and host interactions through global metagenomics.</title>
        <authorList>
            <person name="Schulz F."/>
            <person name="Roux S."/>
            <person name="Paez-Espino D."/>
            <person name="Jungbluth S."/>
            <person name="Walsh D.A."/>
            <person name="Denef V.J."/>
            <person name="McMahon K.D."/>
            <person name="Konstantinidis K.T."/>
            <person name="Eloe-Fadrosh E.A."/>
            <person name="Kyrpides N.C."/>
            <person name="Woyke T."/>
        </authorList>
    </citation>
    <scope>NUCLEOTIDE SEQUENCE</scope>
    <source>
        <strain evidence="1">GVMAG-M-3300023184-17</strain>
    </source>
</reference>
<protein>
    <submittedName>
        <fullName evidence="1">Uncharacterized protein</fullName>
    </submittedName>
</protein>